<name>A0A1H9S280_9SPHI</name>
<keyword evidence="2" id="KW-1185">Reference proteome</keyword>
<dbReference type="AlphaFoldDB" id="A0A1H9S280"/>
<dbReference type="Proteomes" id="UP000199572">
    <property type="component" value="Unassembled WGS sequence"/>
</dbReference>
<evidence type="ECO:0000313" key="2">
    <source>
        <dbReference type="Proteomes" id="UP000199572"/>
    </source>
</evidence>
<dbReference type="OrthoDB" id="747900at2"/>
<dbReference type="EMBL" id="FOGG01000016">
    <property type="protein sequence ID" value="SER79044.1"/>
    <property type="molecule type" value="Genomic_DNA"/>
</dbReference>
<reference evidence="1 2" key="1">
    <citation type="submission" date="2016-10" db="EMBL/GenBank/DDBJ databases">
        <authorList>
            <person name="de Groot N.N."/>
        </authorList>
    </citation>
    <scope>NUCLEOTIDE SEQUENCE [LARGE SCALE GENOMIC DNA]</scope>
    <source>
        <strain evidence="1 2">DSM 18610</strain>
    </source>
</reference>
<proteinExistence type="predicted"/>
<gene>
    <name evidence="1" type="ORF">SAMN04488023_11694</name>
</gene>
<dbReference type="STRING" id="390241.SAMN04488023_11694"/>
<protein>
    <recommendedName>
        <fullName evidence="3">Lipoprotein</fullName>
    </recommendedName>
</protein>
<sequence length="354" mass="41807">MKKNILLLLSAVLIMACNQQNTRSKKHISKIIEREQVNSSENRLITFMDSVRGLSRDSLVKKASFYADSVFSDIEEINRKLTKTDFRILETAISQKSITINQAEEIFGKIDLDSCYLGKRLLPVKFYAFDKGNKYDKEFAISFNKENAHGRSNLYFFNSDSLLAKKAVYNHYGLTVNHYKDADGKIIIYYKEDYITGTGIWWSNLYFYKYYNNRLIPILNELSNGNVQNDIWGVRVKWLESIKMKTNPLVLKMIYYNGFNEWMNDNPNLNYLLKDSTIVEYAWDEKSKTLKGAYEKSKITKPQLYTYYVQDNELLFINVYYDLLKRSMRDKRKRKLILNYLSTIKKHEEDIEGR</sequence>
<dbReference type="RefSeq" id="WP_090885331.1">
    <property type="nucleotide sequence ID" value="NZ_FOGG01000016.1"/>
</dbReference>
<organism evidence="1 2">
    <name type="scientific">Pedobacter rhizosphaerae</name>
    <dbReference type="NCBI Taxonomy" id="390241"/>
    <lineage>
        <taxon>Bacteria</taxon>
        <taxon>Pseudomonadati</taxon>
        <taxon>Bacteroidota</taxon>
        <taxon>Sphingobacteriia</taxon>
        <taxon>Sphingobacteriales</taxon>
        <taxon>Sphingobacteriaceae</taxon>
        <taxon>Pedobacter</taxon>
    </lineage>
</organism>
<accession>A0A1H9S280</accession>
<dbReference type="PROSITE" id="PS51257">
    <property type="entry name" value="PROKAR_LIPOPROTEIN"/>
    <property type="match status" value="1"/>
</dbReference>
<evidence type="ECO:0000313" key="1">
    <source>
        <dbReference type="EMBL" id="SER79044.1"/>
    </source>
</evidence>
<evidence type="ECO:0008006" key="3">
    <source>
        <dbReference type="Google" id="ProtNLM"/>
    </source>
</evidence>